<keyword evidence="3" id="KW-1185">Reference proteome</keyword>
<dbReference type="InterPro" id="IPR050855">
    <property type="entry name" value="NDM-1-like"/>
</dbReference>
<dbReference type="PANTHER" id="PTHR42951">
    <property type="entry name" value="METALLO-BETA-LACTAMASE DOMAIN-CONTAINING"/>
    <property type="match status" value="1"/>
</dbReference>
<dbReference type="Gene3D" id="3.60.15.10">
    <property type="entry name" value="Ribonuclease Z/Hydroxyacylglutathione hydrolase-like"/>
    <property type="match status" value="1"/>
</dbReference>
<protein>
    <submittedName>
        <fullName evidence="2">Beta-lactamase domain-containing protein</fullName>
    </submittedName>
</protein>
<evidence type="ECO:0000313" key="3">
    <source>
        <dbReference type="Proteomes" id="UP000032809"/>
    </source>
</evidence>
<dbReference type="Pfam" id="PF00753">
    <property type="entry name" value="Lactamase_B"/>
    <property type="match status" value="1"/>
</dbReference>
<feature type="domain" description="Metallo-beta-lactamase" evidence="1">
    <location>
        <begin position="17"/>
        <end position="202"/>
    </location>
</feature>
<dbReference type="PANTHER" id="PTHR42951:SF4">
    <property type="entry name" value="ACYL-COENZYME A THIOESTERASE MBLAC2"/>
    <property type="match status" value="1"/>
</dbReference>
<gene>
    <name evidence="2" type="ORF">DTL3_0107</name>
</gene>
<evidence type="ECO:0000313" key="2">
    <source>
        <dbReference type="EMBL" id="CEP77441.1"/>
    </source>
</evidence>
<accession>A0A0C7NHI8</accession>
<dbReference type="STRING" id="1006576.DTL3_0107"/>
<dbReference type="InterPro" id="IPR036866">
    <property type="entry name" value="RibonucZ/Hydroxyglut_hydro"/>
</dbReference>
<dbReference type="InterPro" id="IPR001279">
    <property type="entry name" value="Metallo-B-lactamas"/>
</dbReference>
<proteinExistence type="predicted"/>
<name>A0A0C7NHI8_DEFTU</name>
<dbReference type="OrthoDB" id="420651at2"/>
<reference evidence="3" key="1">
    <citation type="submission" date="2014-11" db="EMBL/GenBank/DDBJ databases">
        <authorList>
            <person name="Wibberg D."/>
        </authorList>
    </citation>
    <scope>NUCLEOTIDE SEQUENCE [LARGE SCALE GENOMIC DNA]</scope>
    <source>
        <strain evidence="3">L3</strain>
    </source>
</reference>
<dbReference type="EMBL" id="LN824141">
    <property type="protein sequence ID" value="CEP77441.1"/>
    <property type="molecule type" value="Genomic_DNA"/>
</dbReference>
<dbReference type="HOGENOM" id="CLU_056342_5_2_0"/>
<dbReference type="RefSeq" id="WP_045087061.1">
    <property type="nucleotide sequence ID" value="NZ_LN824141.1"/>
</dbReference>
<evidence type="ECO:0000259" key="1">
    <source>
        <dbReference type="SMART" id="SM00849"/>
    </source>
</evidence>
<sequence>MFERHDSVYNFWFENGASSVYFFEYSDGLIAFDSSLYPQKFEEMTSIVEQKTSKVLKKIFFTHFHPDHTFGGIFSDRKVDIFLNKTTFDLLASMDKNFLMETSKIAEYNFNNLKEALNQKNIFIFEKSFFMVFQDNIIAAEVVGGHTPDSTIYTLKPQDYIITGDLVFSRVHAEILNSDVEEWTSILQNMKGLKIKKILPGHGKAGSKDLVLEQTKYLLDKKKNVPLSKKYEGYALTELASL</sequence>
<dbReference type="Proteomes" id="UP000032809">
    <property type="component" value="Chromosome I"/>
</dbReference>
<dbReference type="SUPFAM" id="SSF56281">
    <property type="entry name" value="Metallo-hydrolase/oxidoreductase"/>
    <property type="match status" value="1"/>
</dbReference>
<dbReference type="AlphaFoldDB" id="A0A0C7NHI8"/>
<dbReference type="KEGG" id="dtn:DTL3_0107"/>
<organism evidence="2 3">
    <name type="scientific">Defluviitoga tunisiensis</name>
    <dbReference type="NCBI Taxonomy" id="1006576"/>
    <lineage>
        <taxon>Bacteria</taxon>
        <taxon>Thermotogati</taxon>
        <taxon>Thermotogota</taxon>
        <taxon>Thermotogae</taxon>
        <taxon>Petrotogales</taxon>
        <taxon>Petrotogaceae</taxon>
        <taxon>Defluviitoga</taxon>
    </lineage>
</organism>
<dbReference type="SMART" id="SM00849">
    <property type="entry name" value="Lactamase_B"/>
    <property type="match status" value="1"/>
</dbReference>